<protein>
    <submittedName>
        <fullName evidence="2">Uncharacterized protein</fullName>
    </submittedName>
</protein>
<accession>A0A9Q0GHE2</accession>
<evidence type="ECO:0000313" key="2">
    <source>
        <dbReference type="EMBL" id="KAJ4848406.1"/>
    </source>
</evidence>
<organism evidence="2 3">
    <name type="scientific">Turnera subulata</name>
    <dbReference type="NCBI Taxonomy" id="218843"/>
    <lineage>
        <taxon>Eukaryota</taxon>
        <taxon>Viridiplantae</taxon>
        <taxon>Streptophyta</taxon>
        <taxon>Embryophyta</taxon>
        <taxon>Tracheophyta</taxon>
        <taxon>Spermatophyta</taxon>
        <taxon>Magnoliopsida</taxon>
        <taxon>eudicotyledons</taxon>
        <taxon>Gunneridae</taxon>
        <taxon>Pentapetalae</taxon>
        <taxon>rosids</taxon>
        <taxon>fabids</taxon>
        <taxon>Malpighiales</taxon>
        <taxon>Passifloraceae</taxon>
        <taxon>Turnera</taxon>
    </lineage>
</organism>
<proteinExistence type="predicted"/>
<dbReference type="EMBL" id="JAKUCV010000910">
    <property type="protein sequence ID" value="KAJ4848406.1"/>
    <property type="molecule type" value="Genomic_DNA"/>
</dbReference>
<dbReference type="Proteomes" id="UP001141552">
    <property type="component" value="Unassembled WGS sequence"/>
</dbReference>
<dbReference type="AlphaFoldDB" id="A0A9Q0GHE2"/>
<feature type="compositionally biased region" description="Basic residues" evidence="1">
    <location>
        <begin position="11"/>
        <end position="20"/>
    </location>
</feature>
<gene>
    <name evidence="2" type="ORF">Tsubulata_032776</name>
</gene>
<keyword evidence="3" id="KW-1185">Reference proteome</keyword>
<sequence>MNNITNVVGPCRRRGGRTSRWAMKKHKAQLMSIGKAKFASNSTTPPQALEPTLKESVAASLDANSNQATGLVTALHGTEQIFNEPEVLGPYEWLDSEIKRLEYIFHSEVLMEEDPKGSDDNKEPVVPLDGHAPEGENGGVLNFNSEERGATSGVMGPERVATPPTNDQERDSSGSTNIGSCNGESTGEWYNCCSPVNSRLAHEEEYWVDWDWTTGVCDGDNNNHLEFWDGEEEMLPNCLYGNNA</sequence>
<feature type="region of interest" description="Disordered" evidence="1">
    <location>
        <begin position="1"/>
        <end position="20"/>
    </location>
</feature>
<name>A0A9Q0GHE2_9ROSI</name>
<reference evidence="2" key="1">
    <citation type="submission" date="2022-02" db="EMBL/GenBank/DDBJ databases">
        <authorList>
            <person name="Henning P.M."/>
            <person name="McCubbin A.G."/>
            <person name="Shore J.S."/>
        </authorList>
    </citation>
    <scope>NUCLEOTIDE SEQUENCE</scope>
    <source>
        <strain evidence="2">F60SS</strain>
        <tissue evidence="2">Leaves</tissue>
    </source>
</reference>
<dbReference type="OrthoDB" id="2143914at2759"/>
<feature type="compositionally biased region" description="Basic and acidic residues" evidence="1">
    <location>
        <begin position="113"/>
        <end position="123"/>
    </location>
</feature>
<evidence type="ECO:0000313" key="3">
    <source>
        <dbReference type="Proteomes" id="UP001141552"/>
    </source>
</evidence>
<reference evidence="2" key="2">
    <citation type="journal article" date="2023" name="Plants (Basel)">
        <title>Annotation of the Turnera subulata (Passifloraceae) Draft Genome Reveals the S-Locus Evolved after the Divergence of Turneroideae from Passifloroideae in a Stepwise Manner.</title>
        <authorList>
            <person name="Henning P.M."/>
            <person name="Roalson E.H."/>
            <person name="Mir W."/>
            <person name="McCubbin A.G."/>
            <person name="Shore J.S."/>
        </authorList>
    </citation>
    <scope>NUCLEOTIDE SEQUENCE</scope>
    <source>
        <strain evidence="2">F60SS</strain>
    </source>
</reference>
<feature type="region of interest" description="Disordered" evidence="1">
    <location>
        <begin position="112"/>
        <end position="181"/>
    </location>
</feature>
<evidence type="ECO:0000256" key="1">
    <source>
        <dbReference type="SAM" id="MobiDB-lite"/>
    </source>
</evidence>
<comment type="caution">
    <text evidence="2">The sequence shown here is derived from an EMBL/GenBank/DDBJ whole genome shotgun (WGS) entry which is preliminary data.</text>
</comment>